<dbReference type="Proteomes" id="UP000589738">
    <property type="component" value="Unassembled WGS sequence"/>
</dbReference>
<evidence type="ECO:0000256" key="2">
    <source>
        <dbReference type="ARBA" id="ARBA00022801"/>
    </source>
</evidence>
<dbReference type="InterPro" id="IPR007431">
    <property type="entry name" value="ACP_PD"/>
</dbReference>
<comment type="caution">
    <text evidence="4">The sequence shown here is derived from an EMBL/GenBank/DDBJ whole genome shotgun (WGS) entry which is preliminary data.</text>
</comment>
<keyword evidence="3" id="KW-0443">Lipid metabolism</keyword>
<keyword evidence="5" id="KW-1185">Reference proteome</keyword>
<protein>
    <submittedName>
        <fullName evidence="4">Acyl carrier protein phosphodiesterase</fullName>
    </submittedName>
</protein>
<reference evidence="4 5" key="1">
    <citation type="submission" date="2020-08" db="EMBL/GenBank/DDBJ databases">
        <title>Functional genomics of gut bacteria from endangered species of beetles.</title>
        <authorList>
            <person name="Carlos-Shanley C."/>
        </authorList>
    </citation>
    <scope>NUCLEOTIDE SEQUENCE [LARGE SCALE GENOMIC DNA]</scope>
    <source>
        <strain evidence="4 5">S00136</strain>
    </source>
</reference>
<dbReference type="Pfam" id="PF04336">
    <property type="entry name" value="ACP_PD"/>
    <property type="match status" value="1"/>
</dbReference>
<accession>A0A841NMX3</accession>
<name>A0A841NMX3_9FLAO</name>
<evidence type="ECO:0000256" key="3">
    <source>
        <dbReference type="ARBA" id="ARBA00023098"/>
    </source>
</evidence>
<evidence type="ECO:0000313" key="4">
    <source>
        <dbReference type="EMBL" id="MBB6372095.1"/>
    </source>
</evidence>
<proteinExistence type="predicted"/>
<evidence type="ECO:0000256" key="1">
    <source>
        <dbReference type="ARBA" id="ARBA00022516"/>
    </source>
</evidence>
<keyword evidence="1" id="KW-0444">Lipid biosynthesis</keyword>
<gene>
    <name evidence="4" type="ORF">HNP36_003184</name>
</gene>
<dbReference type="PANTHER" id="PTHR38764">
    <property type="entry name" value="ACYL CARRIER PROTEIN PHOSPHODIESTERASE"/>
    <property type="match status" value="1"/>
</dbReference>
<dbReference type="GO" id="GO:0006633">
    <property type="term" value="P:fatty acid biosynthetic process"/>
    <property type="evidence" value="ECO:0007669"/>
    <property type="project" value="InterPro"/>
</dbReference>
<dbReference type="PANTHER" id="PTHR38764:SF1">
    <property type="entry name" value="ACYL CARRIER PROTEIN PHOSPHODIESTERASE"/>
    <property type="match status" value="1"/>
</dbReference>
<evidence type="ECO:0000313" key="5">
    <source>
        <dbReference type="Proteomes" id="UP000589738"/>
    </source>
</evidence>
<sequence length="198" mass="23285">MNYLAHSFLSFTDGQIVGQFLEDFIRNNERYSFPKDIQDGITMHRAVDTFTDSHPAIHEAKKVFSPLVRLYAGAFVDVAMDYFVATDLSLHSPAEWKAHSLRVYSVLHEHEKWLPENFKMMLAKMEADDWLYNYREDWGIKFSMRNVLNKAKYLNPEIPVFEAFMENKPFLQECYNNFFPDLLTHAKGINSLIQMENK</sequence>
<organism evidence="4 5">
    <name type="scientific">Chryseobacterium shigense</name>
    <dbReference type="NCBI Taxonomy" id="297244"/>
    <lineage>
        <taxon>Bacteria</taxon>
        <taxon>Pseudomonadati</taxon>
        <taxon>Bacteroidota</taxon>
        <taxon>Flavobacteriia</taxon>
        <taxon>Flavobacteriales</taxon>
        <taxon>Weeksellaceae</taxon>
        <taxon>Chryseobacterium group</taxon>
        <taxon>Chryseobacterium</taxon>
    </lineage>
</organism>
<dbReference type="RefSeq" id="WP_184165681.1">
    <property type="nucleotide sequence ID" value="NZ_JACHLC010000004.1"/>
</dbReference>
<dbReference type="GO" id="GO:0008770">
    <property type="term" value="F:[acyl-carrier-protein] phosphodiesterase activity"/>
    <property type="evidence" value="ECO:0007669"/>
    <property type="project" value="InterPro"/>
</dbReference>
<dbReference type="EMBL" id="JACHLC010000004">
    <property type="protein sequence ID" value="MBB6372095.1"/>
    <property type="molecule type" value="Genomic_DNA"/>
</dbReference>
<keyword evidence="2" id="KW-0378">Hydrolase</keyword>
<dbReference type="AlphaFoldDB" id="A0A841NMX3"/>